<organism evidence="7 8">
    <name type="scientific">Modestobacter roseus</name>
    <dbReference type="NCBI Taxonomy" id="1181884"/>
    <lineage>
        <taxon>Bacteria</taxon>
        <taxon>Bacillati</taxon>
        <taxon>Actinomycetota</taxon>
        <taxon>Actinomycetes</taxon>
        <taxon>Geodermatophilales</taxon>
        <taxon>Geodermatophilaceae</taxon>
        <taxon>Modestobacter</taxon>
    </lineage>
</organism>
<feature type="domain" description="Gram-positive cocci surface proteins LPxTG" evidence="6">
    <location>
        <begin position="13"/>
        <end position="42"/>
    </location>
</feature>
<keyword evidence="3" id="KW-0732">Signal</keyword>
<name>A0A562ISE5_9ACTN</name>
<keyword evidence="5" id="KW-0472">Membrane</keyword>
<evidence type="ECO:0000256" key="4">
    <source>
        <dbReference type="ARBA" id="ARBA00023088"/>
    </source>
</evidence>
<sequence>MQILAANTSYSGGDSSPASFVIVGVIMAIAVIGLLVKRMRKK</sequence>
<dbReference type="AlphaFoldDB" id="A0A562ISE5"/>
<evidence type="ECO:0000256" key="2">
    <source>
        <dbReference type="ARBA" id="ARBA00022525"/>
    </source>
</evidence>
<dbReference type="EMBL" id="VLKF01000001">
    <property type="protein sequence ID" value="TWH73931.1"/>
    <property type="molecule type" value="Genomic_DNA"/>
</dbReference>
<evidence type="ECO:0000259" key="6">
    <source>
        <dbReference type="Pfam" id="PF00746"/>
    </source>
</evidence>
<keyword evidence="8" id="KW-1185">Reference proteome</keyword>
<proteinExistence type="predicted"/>
<keyword evidence="1" id="KW-0134">Cell wall</keyword>
<evidence type="ECO:0000313" key="7">
    <source>
        <dbReference type="EMBL" id="TWH73931.1"/>
    </source>
</evidence>
<dbReference type="RefSeq" id="WP_153360255.1">
    <property type="nucleotide sequence ID" value="NZ_JABGDC010000078.1"/>
</dbReference>
<dbReference type="NCBIfam" id="TIGR01167">
    <property type="entry name" value="LPXTG_anchor"/>
    <property type="match status" value="1"/>
</dbReference>
<keyword evidence="5" id="KW-0812">Transmembrane</keyword>
<comment type="caution">
    <text evidence="7">The sequence shown here is derived from an EMBL/GenBank/DDBJ whole genome shotgun (WGS) entry which is preliminary data.</text>
</comment>
<evidence type="ECO:0000256" key="5">
    <source>
        <dbReference type="SAM" id="Phobius"/>
    </source>
</evidence>
<protein>
    <submittedName>
        <fullName evidence="7">LPXTG-motif cell wall-anchored protein</fullName>
    </submittedName>
</protein>
<dbReference type="InterPro" id="IPR019931">
    <property type="entry name" value="LPXTG_anchor"/>
</dbReference>
<keyword evidence="2" id="KW-0964">Secreted</keyword>
<evidence type="ECO:0000313" key="8">
    <source>
        <dbReference type="Proteomes" id="UP000321490"/>
    </source>
</evidence>
<dbReference type="Proteomes" id="UP000321490">
    <property type="component" value="Unassembled WGS sequence"/>
</dbReference>
<keyword evidence="5" id="KW-1133">Transmembrane helix</keyword>
<gene>
    <name evidence="7" type="ORF">JD78_02460</name>
</gene>
<evidence type="ECO:0000256" key="1">
    <source>
        <dbReference type="ARBA" id="ARBA00022512"/>
    </source>
</evidence>
<keyword evidence="4" id="KW-0572">Peptidoglycan-anchor</keyword>
<accession>A0A562ISE5</accession>
<reference evidence="7 8" key="1">
    <citation type="submission" date="2019-07" db="EMBL/GenBank/DDBJ databases">
        <title>R&amp;d 2014.</title>
        <authorList>
            <person name="Klenk H.-P."/>
        </authorList>
    </citation>
    <scope>NUCLEOTIDE SEQUENCE [LARGE SCALE GENOMIC DNA]</scope>
    <source>
        <strain evidence="7 8">DSM 45764</strain>
    </source>
</reference>
<evidence type="ECO:0000256" key="3">
    <source>
        <dbReference type="ARBA" id="ARBA00022729"/>
    </source>
</evidence>
<dbReference type="Pfam" id="PF00746">
    <property type="entry name" value="Gram_pos_anchor"/>
    <property type="match status" value="1"/>
</dbReference>
<feature type="transmembrane region" description="Helical" evidence="5">
    <location>
        <begin position="18"/>
        <end position="36"/>
    </location>
</feature>